<evidence type="ECO:0000259" key="1">
    <source>
        <dbReference type="Pfam" id="PF04266"/>
    </source>
</evidence>
<evidence type="ECO:0000313" key="2">
    <source>
        <dbReference type="EMBL" id="RJG11002.1"/>
    </source>
</evidence>
<organism evidence="2 3">
    <name type="scientific">Pseudomonas cavernicola</name>
    <dbReference type="NCBI Taxonomy" id="2320866"/>
    <lineage>
        <taxon>Bacteria</taxon>
        <taxon>Pseudomonadati</taxon>
        <taxon>Pseudomonadota</taxon>
        <taxon>Gammaproteobacteria</taxon>
        <taxon>Pseudomonadales</taxon>
        <taxon>Pseudomonadaceae</taxon>
        <taxon>Pseudomonas</taxon>
    </lineage>
</organism>
<proteinExistence type="predicted"/>
<comment type="caution">
    <text evidence="2">The sequence shown here is derived from an EMBL/GenBank/DDBJ whole genome shotgun (WGS) entry which is preliminary data.</text>
</comment>
<name>A0A418XEP2_9PSED</name>
<gene>
    <name evidence="2" type="ORF">D3879_15115</name>
</gene>
<sequence length="124" mass="13745">MLALSVVTPSGSNIAAGRKTIEVRSWKPEQLPLRNLLIIENNRFLNHELLFDPHGKAVALVDVEEIHEWQPNQVEAACSSGWQPGYWAWKLTNVRSVTAKVDVPAKLGIYEVDLDEALLSGATT</sequence>
<dbReference type="Pfam" id="PF04266">
    <property type="entry name" value="ASCH"/>
    <property type="match status" value="1"/>
</dbReference>
<dbReference type="SUPFAM" id="SSF88697">
    <property type="entry name" value="PUA domain-like"/>
    <property type="match status" value="1"/>
</dbReference>
<feature type="domain" description="ASCH" evidence="1">
    <location>
        <begin position="5"/>
        <end position="92"/>
    </location>
</feature>
<dbReference type="OrthoDB" id="9342715at2"/>
<evidence type="ECO:0000313" key="3">
    <source>
        <dbReference type="Proteomes" id="UP000284021"/>
    </source>
</evidence>
<accession>A0A418XEP2</accession>
<dbReference type="AlphaFoldDB" id="A0A418XEP2"/>
<dbReference type="Proteomes" id="UP000284021">
    <property type="component" value="Unassembled WGS sequence"/>
</dbReference>
<dbReference type="Gene3D" id="2.30.130.30">
    <property type="entry name" value="Hypothetical protein"/>
    <property type="match status" value="1"/>
</dbReference>
<dbReference type="InterPro" id="IPR015947">
    <property type="entry name" value="PUA-like_sf"/>
</dbReference>
<reference evidence="2 3" key="1">
    <citation type="submission" date="2018-09" db="EMBL/GenBank/DDBJ databases">
        <authorList>
            <person name="Zhu H."/>
        </authorList>
    </citation>
    <scope>NUCLEOTIDE SEQUENCE [LARGE SCALE GENOMIC DNA]</scope>
    <source>
        <strain evidence="2 3">K1S02-6</strain>
    </source>
</reference>
<protein>
    <submittedName>
        <fullName evidence="2">ASCH domain-containing protein</fullName>
    </submittedName>
</protein>
<dbReference type="InterPro" id="IPR007374">
    <property type="entry name" value="ASCH_domain"/>
</dbReference>
<dbReference type="EMBL" id="QYUR01000003">
    <property type="protein sequence ID" value="RJG11002.1"/>
    <property type="molecule type" value="Genomic_DNA"/>
</dbReference>
<keyword evidence="3" id="KW-1185">Reference proteome</keyword>